<dbReference type="HOGENOM" id="CLU_375171_0_0_1"/>
<reference evidence="2 3" key="1">
    <citation type="submission" date="2015-01" db="EMBL/GenBank/DDBJ databases">
        <title>The Genome Sequence of Ochroconis gallopava CBS43764.</title>
        <authorList>
            <consortium name="The Broad Institute Genomics Platform"/>
            <person name="Cuomo C."/>
            <person name="de Hoog S."/>
            <person name="Gorbushina A."/>
            <person name="Stielow B."/>
            <person name="Teixiera M."/>
            <person name="Abouelleil A."/>
            <person name="Chapman S.B."/>
            <person name="Priest M."/>
            <person name="Young S.K."/>
            <person name="Wortman J."/>
            <person name="Nusbaum C."/>
            <person name="Birren B."/>
        </authorList>
    </citation>
    <scope>NUCLEOTIDE SEQUENCE [LARGE SCALE GENOMIC DNA]</scope>
    <source>
        <strain evidence="2 3">CBS 43764</strain>
    </source>
</reference>
<evidence type="ECO:0000256" key="1">
    <source>
        <dbReference type="SAM" id="MobiDB-lite"/>
    </source>
</evidence>
<name>A0A0D2ARX4_9PEZI</name>
<organism evidence="2 3">
    <name type="scientific">Verruconis gallopava</name>
    <dbReference type="NCBI Taxonomy" id="253628"/>
    <lineage>
        <taxon>Eukaryota</taxon>
        <taxon>Fungi</taxon>
        <taxon>Dikarya</taxon>
        <taxon>Ascomycota</taxon>
        <taxon>Pezizomycotina</taxon>
        <taxon>Dothideomycetes</taxon>
        <taxon>Pleosporomycetidae</taxon>
        <taxon>Venturiales</taxon>
        <taxon>Sympoventuriaceae</taxon>
        <taxon>Verruconis</taxon>
    </lineage>
</organism>
<dbReference type="OrthoDB" id="7464126at2759"/>
<sequence>MDADKIRDVERLARAVYAKCRNCEGEYKTFTNHVRAVQNGLQDVDDTLAQSPADITINDDLNGIIVTCESALHELADLVDKFNSLPLQAQRTWDRMSWGQADEISLRQRLGQLPLQLESLCNRLRESPTAQIDRALQVLAREVSNGRHETMTATSLSTTALDPDDDAGWAQITRDLGDLGVAHSVIASHKDYIIDWILRAINAGVLTDEKMPVESATLQLPQVPPPRPPKTPVIVTSTAPTLVHSVSVGTLPGHLRPSSMSSPPEYSRAQSMSGAPQMARSASPPILAAEIRRQPSVSPPSLRPVVSTDVLNHASTINMDEPPSPIEPEPPESNILWNAQRISYHWNRREWRQARDNIEAQIACVERGEIVDVCGFPQQPDERILRHLLGVCHSLSGDFIKAREAFESVLSGPNVSQLVFDDGDIAAARWLGETCIMSSQVVNAALAWAVAYYATSRKIPQDKAATLHMLEDVHELNLHTSGLIILTNAFTNSNRDASTILSNLASTHKFTIVTSTLQDLSRHQKSEYVPRRMQQNVSIAEGFLIQPLVAQKSWPLPQDPFFQVKSSIRLLFELSRPRTPISTTSIPSTSFGSSKKLVYVTKNSIEWLVEAIRYALNTYAVEWKIRHSEYLLRLSQTHDRIAYYECFVIKFRKLSFRNLWGFKLTESAYATRKFTSSFRLREDGTPSAVVASAEEPARKEKLRAELADRLKEYVKQAEIDLAKGNWPPPADEELQRAPYEVDSTPSMQNELGDHRAGWELSGQSAVRRKPIHEPMSYEIAELPG</sequence>
<dbReference type="RefSeq" id="XP_016211798.1">
    <property type="nucleotide sequence ID" value="XM_016360459.1"/>
</dbReference>
<dbReference type="AlphaFoldDB" id="A0A0D2ARX4"/>
<proteinExistence type="predicted"/>
<dbReference type="Proteomes" id="UP000053259">
    <property type="component" value="Unassembled WGS sequence"/>
</dbReference>
<dbReference type="GeneID" id="27314743"/>
<dbReference type="STRING" id="253628.A0A0D2ARX4"/>
<dbReference type="EMBL" id="KN847552">
    <property type="protein sequence ID" value="KIW01929.1"/>
    <property type="molecule type" value="Genomic_DNA"/>
</dbReference>
<feature type="compositionally biased region" description="Polar residues" evidence="1">
    <location>
        <begin position="258"/>
        <end position="270"/>
    </location>
</feature>
<evidence type="ECO:0000313" key="2">
    <source>
        <dbReference type="EMBL" id="KIW01929.1"/>
    </source>
</evidence>
<dbReference type="InParanoid" id="A0A0D2ARX4"/>
<evidence type="ECO:0000313" key="3">
    <source>
        <dbReference type="Proteomes" id="UP000053259"/>
    </source>
</evidence>
<keyword evidence="3" id="KW-1185">Reference proteome</keyword>
<protein>
    <submittedName>
        <fullName evidence="2">Uncharacterized protein</fullName>
    </submittedName>
</protein>
<gene>
    <name evidence="2" type="ORF">PV09_06770</name>
</gene>
<accession>A0A0D2ARX4</accession>
<dbReference type="VEuPathDB" id="FungiDB:PV09_06770"/>
<feature type="region of interest" description="Disordered" evidence="1">
    <location>
        <begin position="249"/>
        <end position="270"/>
    </location>
</feature>